<comment type="caution">
    <text evidence="5">The sequence shown here is derived from an EMBL/GenBank/DDBJ whole genome shotgun (WGS) entry which is preliminary data.</text>
</comment>
<feature type="domain" description="NADH:ubiquinone oxidoreductase-like 20kDa subunit" evidence="4">
    <location>
        <begin position="17"/>
        <end position="161"/>
    </location>
</feature>
<dbReference type="InterPro" id="IPR037024">
    <property type="entry name" value="NiFe_Hase_small_N_sf"/>
</dbReference>
<dbReference type="Gene3D" id="3.40.50.700">
    <property type="entry name" value="NADH:ubiquinone oxidoreductase-like, 20kDa subunit"/>
    <property type="match status" value="1"/>
</dbReference>
<comment type="subcellular location">
    <subcellularLocation>
        <location evidence="1">Periplasm</location>
    </subcellularLocation>
</comment>
<dbReference type="GO" id="GO:0042597">
    <property type="term" value="C:periplasmic space"/>
    <property type="evidence" value="ECO:0007669"/>
    <property type="project" value="UniProtKB-SubCell"/>
</dbReference>
<keyword evidence="2" id="KW-0574">Periplasm</keyword>
<evidence type="ECO:0000259" key="4">
    <source>
        <dbReference type="Pfam" id="PF01058"/>
    </source>
</evidence>
<protein>
    <submittedName>
        <fullName evidence="5">Oxidoreductase</fullName>
    </submittedName>
</protein>
<dbReference type="RefSeq" id="WP_214187263.1">
    <property type="nucleotide sequence ID" value="NZ_BSDS01000001.1"/>
</dbReference>
<proteinExistence type="predicted"/>
<reference evidence="5" key="1">
    <citation type="submission" date="2022-12" db="EMBL/GenBank/DDBJ databases">
        <title>Reference genome sequencing for broad-spectrum identification of bacterial and archaeal isolates by mass spectrometry.</title>
        <authorList>
            <person name="Sekiguchi Y."/>
            <person name="Tourlousse D.M."/>
        </authorList>
    </citation>
    <scope>NUCLEOTIDE SEQUENCE</scope>
    <source>
        <strain evidence="5">H2</strain>
    </source>
</reference>
<dbReference type="InterPro" id="IPR006137">
    <property type="entry name" value="NADH_UbQ_OxRdtase-like_20kDa"/>
</dbReference>
<evidence type="ECO:0000256" key="2">
    <source>
        <dbReference type="ARBA" id="ARBA00022764"/>
    </source>
</evidence>
<dbReference type="GO" id="GO:0051536">
    <property type="term" value="F:iron-sulfur cluster binding"/>
    <property type="evidence" value="ECO:0007669"/>
    <property type="project" value="InterPro"/>
</dbReference>
<dbReference type="InterPro" id="IPR051349">
    <property type="entry name" value="Hydrogenase_assoc-protein"/>
</dbReference>
<dbReference type="Pfam" id="PF01058">
    <property type="entry name" value="Oxidored_q6"/>
    <property type="match status" value="1"/>
</dbReference>
<organism evidence="5 6">
    <name type="scientific">Geobacter hydrogenophilus</name>
    <dbReference type="NCBI Taxonomy" id="40983"/>
    <lineage>
        <taxon>Bacteria</taxon>
        <taxon>Pseudomonadati</taxon>
        <taxon>Thermodesulfobacteriota</taxon>
        <taxon>Desulfuromonadia</taxon>
        <taxon>Geobacterales</taxon>
        <taxon>Geobacteraceae</taxon>
        <taxon>Geobacter</taxon>
    </lineage>
</organism>
<dbReference type="PANTHER" id="PTHR42845">
    <property type="entry name" value="COENZYME F420-REDUCING HYDROGENASE, GAMMA SUBUNIT"/>
    <property type="match status" value="1"/>
</dbReference>
<name>A0A9W6FY27_9BACT</name>
<evidence type="ECO:0000256" key="3">
    <source>
        <dbReference type="ARBA" id="ARBA00023002"/>
    </source>
</evidence>
<gene>
    <name evidence="5" type="primary">hoxS</name>
    <name evidence="5" type="ORF">GHYDROH2_04190</name>
</gene>
<evidence type="ECO:0000313" key="6">
    <source>
        <dbReference type="Proteomes" id="UP001144352"/>
    </source>
</evidence>
<keyword evidence="6" id="KW-1185">Reference proteome</keyword>
<evidence type="ECO:0000313" key="5">
    <source>
        <dbReference type="EMBL" id="GLI36918.1"/>
    </source>
</evidence>
<dbReference type="EMBL" id="BSDS01000001">
    <property type="protein sequence ID" value="GLI36918.1"/>
    <property type="molecule type" value="Genomic_DNA"/>
</dbReference>
<dbReference type="Proteomes" id="UP001144352">
    <property type="component" value="Unassembled WGS sequence"/>
</dbReference>
<accession>A0A9W6FY27</accession>
<evidence type="ECO:0000256" key="1">
    <source>
        <dbReference type="ARBA" id="ARBA00004418"/>
    </source>
</evidence>
<dbReference type="AlphaFoldDB" id="A0A9W6FY27"/>
<dbReference type="GO" id="GO:0016491">
    <property type="term" value="F:oxidoreductase activity"/>
    <property type="evidence" value="ECO:0007669"/>
    <property type="project" value="UniProtKB-KW"/>
</dbReference>
<dbReference type="SUPFAM" id="SSF56770">
    <property type="entry name" value="HydA/Nqo6-like"/>
    <property type="match status" value="1"/>
</dbReference>
<keyword evidence="3" id="KW-0560">Oxidoreductase</keyword>
<sequence length="180" mass="19460">MGRKGRIRFATVWLGGCSGCHMSFLDLDERLVELAGLADMVYGPFMDAKEFPRKVDVTLVEGAVTNRANLAMALMLRERSRIVVSLGDCAVTGNVTSLRNQFPVADVLATFLSCGEGSVPAMDYDAVPELLPRALPLHQVIAVDGFLPGCPPEPERIWTAIGCLLRGEPVELGPEQLTFG</sequence>
<dbReference type="PANTHER" id="PTHR42845:SF1">
    <property type="entry name" value="HYDROGENASE SMALL SUBUNIT"/>
    <property type="match status" value="1"/>
</dbReference>